<evidence type="ECO:0000256" key="4">
    <source>
        <dbReference type="ARBA" id="ARBA00022692"/>
    </source>
</evidence>
<dbReference type="InterPro" id="IPR050882">
    <property type="entry name" value="Prepilin_peptidase/N-MTase"/>
</dbReference>
<feature type="transmembrane region" description="Helical" evidence="7">
    <location>
        <begin position="6"/>
        <end position="24"/>
    </location>
</feature>
<dbReference type="Gene3D" id="1.20.120.1220">
    <property type="match status" value="1"/>
</dbReference>
<evidence type="ECO:0000256" key="5">
    <source>
        <dbReference type="ARBA" id="ARBA00022989"/>
    </source>
</evidence>
<evidence type="ECO:0000256" key="3">
    <source>
        <dbReference type="ARBA" id="ARBA00022475"/>
    </source>
</evidence>
<feature type="transmembrane region" description="Helical" evidence="7">
    <location>
        <begin position="95"/>
        <end position="114"/>
    </location>
</feature>
<accession>A0A1F8H202</accession>
<dbReference type="GO" id="GO:0005886">
    <property type="term" value="C:plasma membrane"/>
    <property type="evidence" value="ECO:0007669"/>
    <property type="project" value="UniProtKB-SubCell"/>
</dbReference>
<evidence type="ECO:0000256" key="1">
    <source>
        <dbReference type="ARBA" id="ARBA00004651"/>
    </source>
</evidence>
<gene>
    <name evidence="10" type="ORF">A3I96_01505</name>
</gene>
<name>A0A1F8H202_9BACT</name>
<dbReference type="PANTHER" id="PTHR30487:SF0">
    <property type="entry name" value="PREPILIN LEADER PEPTIDASE_N-METHYLTRANSFERASE-RELATED"/>
    <property type="match status" value="1"/>
</dbReference>
<sequence>MVLAYLIIFFLGASFASFINVLAIRKNGMSGRSKCDICGRKIYWYGLTPVLGYVFSLGRCRFCKKKIPVWNLVSEISLGAIMTTLVYFYGFSYQAYVALAIVLILFYLLSFDYHNMILPDAAIILLAVIGLIYQIYFLGTDVWEILLTALLAALPFGILYVYSRGMWLGMGDIKLIFALSLSLGYPWAAISIILGIWSAAAFGLILVMFKRATLKSALPFGSFLAFTSILVILFQNEFQIVNTLF</sequence>
<dbReference type="AlphaFoldDB" id="A0A1F8H202"/>
<reference evidence="10 11" key="1">
    <citation type="journal article" date="2016" name="Nat. Commun.">
        <title>Thousands of microbial genomes shed light on interconnected biogeochemical processes in an aquifer system.</title>
        <authorList>
            <person name="Anantharaman K."/>
            <person name="Brown C.T."/>
            <person name="Hug L.A."/>
            <person name="Sharon I."/>
            <person name="Castelle C.J."/>
            <person name="Probst A.J."/>
            <person name="Thomas B.C."/>
            <person name="Singh A."/>
            <person name="Wilkins M.J."/>
            <person name="Karaoz U."/>
            <person name="Brodie E.L."/>
            <person name="Williams K.H."/>
            <person name="Hubbard S.S."/>
            <person name="Banfield J.F."/>
        </authorList>
    </citation>
    <scope>NUCLEOTIDE SEQUENCE [LARGE SCALE GENOMIC DNA]</scope>
</reference>
<comment type="similarity">
    <text evidence="2">Belongs to the peptidase A24 family.</text>
</comment>
<dbReference type="InterPro" id="IPR010627">
    <property type="entry name" value="Prepilin_pept_A24_N"/>
</dbReference>
<evidence type="ECO:0000256" key="6">
    <source>
        <dbReference type="ARBA" id="ARBA00023136"/>
    </source>
</evidence>
<comment type="subcellular location">
    <subcellularLocation>
        <location evidence="1">Cell membrane</location>
        <topology evidence="1">Multi-pass membrane protein</topology>
    </subcellularLocation>
</comment>
<comment type="caution">
    <text evidence="10">The sequence shown here is derived from an EMBL/GenBank/DDBJ whole genome shotgun (WGS) entry which is preliminary data.</text>
</comment>
<feature type="transmembrane region" description="Helical" evidence="7">
    <location>
        <begin position="121"/>
        <end position="139"/>
    </location>
</feature>
<keyword evidence="5 7" id="KW-1133">Transmembrane helix</keyword>
<dbReference type="InterPro" id="IPR000045">
    <property type="entry name" value="Prepilin_IV_endopep_pep"/>
</dbReference>
<evidence type="ECO:0000313" key="10">
    <source>
        <dbReference type="EMBL" id="OGN30936.1"/>
    </source>
</evidence>
<evidence type="ECO:0000256" key="7">
    <source>
        <dbReference type="SAM" id="Phobius"/>
    </source>
</evidence>
<dbReference type="Pfam" id="PF06750">
    <property type="entry name" value="A24_N_bact"/>
    <property type="match status" value="1"/>
</dbReference>
<feature type="transmembrane region" description="Helical" evidence="7">
    <location>
        <begin position="175"/>
        <end position="205"/>
    </location>
</feature>
<feature type="transmembrane region" description="Helical" evidence="7">
    <location>
        <begin position="145"/>
        <end position="163"/>
    </location>
</feature>
<dbReference type="Proteomes" id="UP000177111">
    <property type="component" value="Unassembled WGS sequence"/>
</dbReference>
<dbReference type="GO" id="GO:0006465">
    <property type="term" value="P:signal peptide processing"/>
    <property type="evidence" value="ECO:0007669"/>
    <property type="project" value="TreeGrafter"/>
</dbReference>
<keyword evidence="3" id="KW-1003">Cell membrane</keyword>
<dbReference type="Pfam" id="PF01478">
    <property type="entry name" value="Peptidase_A24"/>
    <property type="match status" value="1"/>
</dbReference>
<feature type="transmembrane region" description="Helical" evidence="7">
    <location>
        <begin position="217"/>
        <end position="234"/>
    </location>
</feature>
<dbReference type="GO" id="GO:0004190">
    <property type="term" value="F:aspartic-type endopeptidase activity"/>
    <property type="evidence" value="ECO:0007669"/>
    <property type="project" value="InterPro"/>
</dbReference>
<evidence type="ECO:0000256" key="2">
    <source>
        <dbReference type="ARBA" id="ARBA00005801"/>
    </source>
</evidence>
<keyword evidence="4 7" id="KW-0812">Transmembrane</keyword>
<dbReference type="PANTHER" id="PTHR30487">
    <property type="entry name" value="TYPE 4 PREPILIN-LIKE PROTEINS LEADER PEPTIDE-PROCESSING ENZYME"/>
    <property type="match status" value="1"/>
</dbReference>
<feature type="domain" description="Prepilin type IV endopeptidase peptidase" evidence="8">
    <location>
        <begin position="100"/>
        <end position="204"/>
    </location>
</feature>
<dbReference type="EMBL" id="MGKT01000007">
    <property type="protein sequence ID" value="OGN30936.1"/>
    <property type="molecule type" value="Genomic_DNA"/>
</dbReference>
<keyword evidence="6 7" id="KW-0472">Membrane</keyword>
<evidence type="ECO:0000259" key="8">
    <source>
        <dbReference type="Pfam" id="PF01478"/>
    </source>
</evidence>
<protein>
    <recommendedName>
        <fullName evidence="12">Prepilin peptidase</fullName>
    </recommendedName>
</protein>
<evidence type="ECO:0008006" key="12">
    <source>
        <dbReference type="Google" id="ProtNLM"/>
    </source>
</evidence>
<evidence type="ECO:0000313" key="11">
    <source>
        <dbReference type="Proteomes" id="UP000177111"/>
    </source>
</evidence>
<evidence type="ECO:0000259" key="9">
    <source>
        <dbReference type="Pfam" id="PF06750"/>
    </source>
</evidence>
<proteinExistence type="inferred from homology"/>
<feature type="domain" description="Prepilin peptidase A24 N-terminal" evidence="9">
    <location>
        <begin position="11"/>
        <end position="87"/>
    </location>
</feature>
<organism evidence="10 11">
    <name type="scientific">Candidatus Yanofskybacteria bacterium RIFCSPLOWO2_02_FULL_44_18</name>
    <dbReference type="NCBI Taxonomy" id="1802705"/>
    <lineage>
        <taxon>Bacteria</taxon>
        <taxon>Candidatus Yanofskyibacteriota</taxon>
    </lineage>
</organism>